<name>A0A7U2ESV3_PHANO</name>
<dbReference type="InterPro" id="IPR002401">
    <property type="entry name" value="Cyt_P450_E_grp-I"/>
</dbReference>
<keyword evidence="7" id="KW-0503">Monooxygenase</keyword>
<protein>
    <submittedName>
        <fullName evidence="8">Uncharacterized protein</fullName>
    </submittedName>
</protein>
<evidence type="ECO:0000313" key="9">
    <source>
        <dbReference type="Proteomes" id="UP000663193"/>
    </source>
</evidence>
<dbReference type="GO" id="GO:0016705">
    <property type="term" value="F:oxidoreductase activity, acting on paired donors, with incorporation or reduction of molecular oxygen"/>
    <property type="evidence" value="ECO:0007669"/>
    <property type="project" value="InterPro"/>
</dbReference>
<dbReference type="GO" id="GO:0020037">
    <property type="term" value="F:heme binding"/>
    <property type="evidence" value="ECO:0007669"/>
    <property type="project" value="InterPro"/>
</dbReference>
<dbReference type="PROSITE" id="PS00086">
    <property type="entry name" value="CYTOCHROME_P450"/>
    <property type="match status" value="1"/>
</dbReference>
<dbReference type="Gene3D" id="1.10.630.10">
    <property type="entry name" value="Cytochrome P450"/>
    <property type="match status" value="1"/>
</dbReference>
<dbReference type="GO" id="GO:0004497">
    <property type="term" value="F:monooxygenase activity"/>
    <property type="evidence" value="ECO:0007669"/>
    <property type="project" value="UniProtKB-KW"/>
</dbReference>
<reference evidence="9" key="1">
    <citation type="journal article" date="2021" name="BMC Genomics">
        <title>Chromosome-level genome assembly and manually-curated proteome of model necrotroph Parastagonospora nodorum Sn15 reveals a genome-wide trove of candidate effector homologs, and redundancy of virulence-related functions within an accessory chromosome.</title>
        <authorList>
            <person name="Bertazzoni S."/>
            <person name="Jones D.A.B."/>
            <person name="Phan H.T."/>
            <person name="Tan K.-C."/>
            <person name="Hane J.K."/>
        </authorList>
    </citation>
    <scope>NUCLEOTIDE SEQUENCE [LARGE SCALE GENOMIC DNA]</scope>
    <source>
        <strain evidence="9">SN15 / ATCC MYA-4574 / FGSC 10173)</strain>
    </source>
</reference>
<evidence type="ECO:0000256" key="6">
    <source>
        <dbReference type="PIRSR" id="PIRSR602401-1"/>
    </source>
</evidence>
<evidence type="ECO:0000256" key="5">
    <source>
        <dbReference type="ARBA" id="ARBA00023004"/>
    </source>
</evidence>
<dbReference type="GO" id="GO:0005506">
    <property type="term" value="F:iron ion binding"/>
    <property type="evidence" value="ECO:0007669"/>
    <property type="project" value="InterPro"/>
</dbReference>
<evidence type="ECO:0000256" key="7">
    <source>
        <dbReference type="RuleBase" id="RU000461"/>
    </source>
</evidence>
<dbReference type="EMBL" id="CP069023">
    <property type="protein sequence ID" value="QRC91398.1"/>
    <property type="molecule type" value="Genomic_DNA"/>
</dbReference>
<keyword evidence="4 6" id="KW-0479">Metal-binding</keyword>
<dbReference type="AlphaFoldDB" id="A0A7U2ESV3"/>
<dbReference type="CDD" id="cd11058">
    <property type="entry name" value="CYP60B-like"/>
    <property type="match status" value="1"/>
</dbReference>
<dbReference type="PANTHER" id="PTHR24305">
    <property type="entry name" value="CYTOCHROME P450"/>
    <property type="match status" value="1"/>
</dbReference>
<comment type="similarity">
    <text evidence="2 7">Belongs to the cytochrome P450 family.</text>
</comment>
<dbReference type="OMA" id="WKGIYGH"/>
<dbReference type="OrthoDB" id="1470350at2759"/>
<dbReference type="InterPro" id="IPR050121">
    <property type="entry name" value="Cytochrome_P450_monoxygenase"/>
</dbReference>
<dbReference type="SUPFAM" id="SSF48264">
    <property type="entry name" value="Cytochrome P450"/>
    <property type="match status" value="1"/>
</dbReference>
<dbReference type="PANTHER" id="PTHR24305:SF210">
    <property type="entry name" value="CYTOCHROME P450 MONOOXYGENASE ASQL-RELATED"/>
    <property type="match status" value="1"/>
</dbReference>
<dbReference type="PRINTS" id="PR00463">
    <property type="entry name" value="EP450I"/>
</dbReference>
<dbReference type="Proteomes" id="UP000663193">
    <property type="component" value="Chromosome 1"/>
</dbReference>
<evidence type="ECO:0000256" key="4">
    <source>
        <dbReference type="ARBA" id="ARBA00022723"/>
    </source>
</evidence>
<proteinExistence type="inferred from homology"/>
<keyword evidence="3 6" id="KW-0349">Heme</keyword>
<evidence type="ECO:0000256" key="3">
    <source>
        <dbReference type="ARBA" id="ARBA00022617"/>
    </source>
</evidence>
<dbReference type="VEuPathDB" id="FungiDB:JI435_009020"/>
<keyword evidence="5 6" id="KW-0408">Iron</keyword>
<dbReference type="PRINTS" id="PR00385">
    <property type="entry name" value="P450"/>
</dbReference>
<evidence type="ECO:0000256" key="1">
    <source>
        <dbReference type="ARBA" id="ARBA00001971"/>
    </source>
</evidence>
<dbReference type="FunFam" id="1.10.630.10:FF:000179">
    <property type="entry name" value="Cytochrome P450"/>
    <property type="match status" value="1"/>
</dbReference>
<feature type="binding site" description="axial binding residue" evidence="6">
    <location>
        <position position="446"/>
    </location>
    <ligand>
        <name>heme</name>
        <dbReference type="ChEBI" id="CHEBI:30413"/>
    </ligand>
    <ligandPart>
        <name>Fe</name>
        <dbReference type="ChEBI" id="CHEBI:18248"/>
    </ligandPart>
</feature>
<evidence type="ECO:0000256" key="2">
    <source>
        <dbReference type="ARBA" id="ARBA00010617"/>
    </source>
</evidence>
<dbReference type="InterPro" id="IPR036396">
    <property type="entry name" value="Cyt_P450_sf"/>
</dbReference>
<keyword evidence="7" id="KW-0560">Oxidoreductase</keyword>
<keyword evidence="9" id="KW-1185">Reference proteome</keyword>
<sequence>MLDNLSLIQVLSVAILLVFARWVVRGIYRVYFHPLRKFPGPKFSAFTRIPHLKAVGSGRVQQYTAEIHEKFGDVVRISPDELSFTSPQAWRDIYGYGAREGAGHAPPKNLHRYNSNVNGVPSLVTTEDNAEHARKRKIFSPAFSDRALTAQAPLFLRYADQLVRLLKEGAEQGTKLDMVRWYNFTTFDVMGDLTFGEPLHMLDNAAYDPWVQAIFGGVKSNTQFSVIRNSYHTLARIVTAMLHKTIKAKQMTHFNHSATRVTKRLEKGRDSEGTDIWDLVLQQEEKGKTGLTRGDMDSNAELFMIAGTETTATTLSGLTYLLTQHPESMKKLADEVRGTFDSSDAISMEKIAHLPYLNACLKESLRRYPPVPVGMPHLTPSDGSTICGQFVPPGTTVSAPHWAVYNSASNFKDPQKFIPERWLDDERFVNDQKTAFHPFSYGPRDCLGKNMAWHEMRLLLSKVVYNFDFELCPESEGWTDQEVYTLWEKRPLMVKLKAVN</sequence>
<accession>A0A7U2ESV3</accession>
<comment type="cofactor">
    <cofactor evidence="1 6">
        <name>heme</name>
        <dbReference type="ChEBI" id="CHEBI:30413"/>
    </cofactor>
</comment>
<dbReference type="InterPro" id="IPR001128">
    <property type="entry name" value="Cyt_P450"/>
</dbReference>
<gene>
    <name evidence="8" type="ORF">JI435_009020</name>
</gene>
<organism evidence="8 9">
    <name type="scientific">Phaeosphaeria nodorum (strain SN15 / ATCC MYA-4574 / FGSC 10173)</name>
    <name type="common">Glume blotch fungus</name>
    <name type="synonym">Parastagonospora nodorum</name>
    <dbReference type="NCBI Taxonomy" id="321614"/>
    <lineage>
        <taxon>Eukaryota</taxon>
        <taxon>Fungi</taxon>
        <taxon>Dikarya</taxon>
        <taxon>Ascomycota</taxon>
        <taxon>Pezizomycotina</taxon>
        <taxon>Dothideomycetes</taxon>
        <taxon>Pleosporomycetidae</taxon>
        <taxon>Pleosporales</taxon>
        <taxon>Pleosporineae</taxon>
        <taxon>Phaeosphaeriaceae</taxon>
        <taxon>Parastagonospora</taxon>
    </lineage>
</organism>
<dbReference type="Pfam" id="PF00067">
    <property type="entry name" value="p450"/>
    <property type="match status" value="1"/>
</dbReference>
<evidence type="ECO:0000313" key="8">
    <source>
        <dbReference type="EMBL" id="QRC91398.1"/>
    </source>
</evidence>
<dbReference type="InterPro" id="IPR017972">
    <property type="entry name" value="Cyt_P450_CS"/>
</dbReference>